<dbReference type="AlphaFoldDB" id="A0A8K0KDA1"/>
<name>A0A8K0KDA1_LADFU</name>
<sequence length="242" mass="28335">MLLHLDEYHNLRGVENLKLHCCTDGLPLTKSINKGIEPFTVVIYDGHSKPTSAAEYLKDFRDELIEMQHEGIEHHATGNVLQKGSMKPVCFKEFNFNESFCNQDQKEHHRDHSPFEDIPGNDMVRHFPYDYMHHACFSVMQKILLLFMTAPLLVRFQSSVITQLCKKLEPIGVYTPMEFACKLRTIRELRRKIVSHDVFLHFLTFNFAMRCFVSEKFEMCEMKIVKLTQCSLEINAHFAENF</sequence>
<proteinExistence type="predicted"/>
<accession>A0A8K0KDA1</accession>
<dbReference type="PANTHER" id="PTHR33053">
    <property type="entry name" value="PROTEIN, PUTATIVE-RELATED"/>
    <property type="match status" value="1"/>
</dbReference>
<dbReference type="Proteomes" id="UP000792457">
    <property type="component" value="Unassembled WGS sequence"/>
</dbReference>
<evidence type="ECO:0000313" key="1">
    <source>
        <dbReference type="EMBL" id="KAG8233011.1"/>
    </source>
</evidence>
<organism evidence="1 2">
    <name type="scientific">Ladona fulva</name>
    <name type="common">Scarce chaser dragonfly</name>
    <name type="synonym">Libellula fulva</name>
    <dbReference type="NCBI Taxonomy" id="123851"/>
    <lineage>
        <taxon>Eukaryota</taxon>
        <taxon>Metazoa</taxon>
        <taxon>Ecdysozoa</taxon>
        <taxon>Arthropoda</taxon>
        <taxon>Hexapoda</taxon>
        <taxon>Insecta</taxon>
        <taxon>Pterygota</taxon>
        <taxon>Palaeoptera</taxon>
        <taxon>Odonata</taxon>
        <taxon>Epiprocta</taxon>
        <taxon>Anisoptera</taxon>
        <taxon>Libelluloidea</taxon>
        <taxon>Libellulidae</taxon>
        <taxon>Ladona</taxon>
    </lineage>
</organism>
<comment type="caution">
    <text evidence="1">The sequence shown here is derived from an EMBL/GenBank/DDBJ whole genome shotgun (WGS) entry which is preliminary data.</text>
</comment>
<keyword evidence="2" id="KW-1185">Reference proteome</keyword>
<protein>
    <submittedName>
        <fullName evidence="1">Uncharacterized protein</fullName>
    </submittedName>
</protein>
<evidence type="ECO:0000313" key="2">
    <source>
        <dbReference type="Proteomes" id="UP000792457"/>
    </source>
</evidence>
<dbReference type="EMBL" id="KZ308681">
    <property type="protein sequence ID" value="KAG8233011.1"/>
    <property type="molecule type" value="Genomic_DNA"/>
</dbReference>
<reference evidence="1" key="1">
    <citation type="submission" date="2013-04" db="EMBL/GenBank/DDBJ databases">
        <authorList>
            <person name="Qu J."/>
            <person name="Murali S.C."/>
            <person name="Bandaranaike D."/>
            <person name="Bellair M."/>
            <person name="Blankenburg K."/>
            <person name="Chao H."/>
            <person name="Dinh H."/>
            <person name="Doddapaneni H."/>
            <person name="Downs B."/>
            <person name="Dugan-Rocha S."/>
            <person name="Elkadiri S."/>
            <person name="Gnanaolivu R.D."/>
            <person name="Hernandez B."/>
            <person name="Javaid M."/>
            <person name="Jayaseelan J.C."/>
            <person name="Lee S."/>
            <person name="Li M."/>
            <person name="Ming W."/>
            <person name="Munidasa M."/>
            <person name="Muniz J."/>
            <person name="Nguyen L."/>
            <person name="Ongeri F."/>
            <person name="Osuji N."/>
            <person name="Pu L.-L."/>
            <person name="Puazo M."/>
            <person name="Qu C."/>
            <person name="Quiroz J."/>
            <person name="Raj R."/>
            <person name="Weissenberger G."/>
            <person name="Xin Y."/>
            <person name="Zou X."/>
            <person name="Han Y."/>
            <person name="Richards S."/>
            <person name="Worley K."/>
            <person name="Muzny D."/>
            <person name="Gibbs R."/>
        </authorList>
    </citation>
    <scope>NUCLEOTIDE SEQUENCE</scope>
    <source>
        <strain evidence="1">Sampled in the wild</strain>
    </source>
</reference>
<reference evidence="1" key="2">
    <citation type="submission" date="2017-10" db="EMBL/GenBank/DDBJ databases">
        <title>Ladona fulva Genome sequencing and assembly.</title>
        <authorList>
            <person name="Murali S."/>
            <person name="Richards S."/>
            <person name="Bandaranaike D."/>
            <person name="Bellair M."/>
            <person name="Blankenburg K."/>
            <person name="Chao H."/>
            <person name="Dinh H."/>
            <person name="Doddapaneni H."/>
            <person name="Dugan-Rocha S."/>
            <person name="Elkadiri S."/>
            <person name="Gnanaolivu R."/>
            <person name="Hernandez B."/>
            <person name="Skinner E."/>
            <person name="Javaid M."/>
            <person name="Lee S."/>
            <person name="Li M."/>
            <person name="Ming W."/>
            <person name="Munidasa M."/>
            <person name="Muniz J."/>
            <person name="Nguyen L."/>
            <person name="Hughes D."/>
            <person name="Osuji N."/>
            <person name="Pu L.-L."/>
            <person name="Puazo M."/>
            <person name="Qu C."/>
            <person name="Quiroz J."/>
            <person name="Raj R."/>
            <person name="Weissenberger G."/>
            <person name="Xin Y."/>
            <person name="Zou X."/>
            <person name="Han Y."/>
            <person name="Worley K."/>
            <person name="Muzny D."/>
            <person name="Gibbs R."/>
        </authorList>
    </citation>
    <scope>NUCLEOTIDE SEQUENCE</scope>
    <source>
        <strain evidence="1">Sampled in the wild</strain>
    </source>
</reference>
<gene>
    <name evidence="1" type="ORF">J437_LFUL013680</name>
</gene>